<dbReference type="EMBL" id="MU003692">
    <property type="protein sequence ID" value="KAF2818007.1"/>
    <property type="molecule type" value="Genomic_DNA"/>
</dbReference>
<evidence type="ECO:0000259" key="4">
    <source>
        <dbReference type="Pfam" id="PF17111"/>
    </source>
</evidence>
<dbReference type="InterPro" id="IPR056884">
    <property type="entry name" value="NPHP3-like_N"/>
</dbReference>
<accession>A0A6A6ZCS7</accession>
<dbReference type="PRINTS" id="PR01415">
    <property type="entry name" value="ANKYRIN"/>
</dbReference>
<evidence type="ECO:0000256" key="2">
    <source>
        <dbReference type="PROSITE-ProRule" id="PRU00023"/>
    </source>
</evidence>
<evidence type="ECO:0000313" key="7">
    <source>
        <dbReference type="Proteomes" id="UP000504636"/>
    </source>
</evidence>
<dbReference type="AlphaFoldDB" id="A0A6A6ZCS7"/>
<dbReference type="GeneID" id="54455805"/>
<reference evidence="6 8" key="1">
    <citation type="journal article" date="2020" name="Stud. Mycol.">
        <title>101 Dothideomycetes genomes: a test case for predicting lifestyles and emergence of pathogens.</title>
        <authorList>
            <person name="Haridas S."/>
            <person name="Albert R."/>
            <person name="Binder M."/>
            <person name="Bloem J."/>
            <person name="Labutti K."/>
            <person name="Salamov A."/>
            <person name="Andreopoulos B."/>
            <person name="Baker S."/>
            <person name="Barry K."/>
            <person name="Bills G."/>
            <person name="Bluhm B."/>
            <person name="Cannon C."/>
            <person name="Castanera R."/>
            <person name="Culley D."/>
            <person name="Daum C."/>
            <person name="Ezra D."/>
            <person name="Gonzalez J."/>
            <person name="Henrissat B."/>
            <person name="Kuo A."/>
            <person name="Liang C."/>
            <person name="Lipzen A."/>
            <person name="Lutzoni F."/>
            <person name="Magnuson J."/>
            <person name="Mondo S."/>
            <person name="Nolan M."/>
            <person name="Ohm R."/>
            <person name="Pangilinan J."/>
            <person name="Park H.-J."/>
            <person name="Ramirez L."/>
            <person name="Alfaro M."/>
            <person name="Sun H."/>
            <person name="Tritt A."/>
            <person name="Yoshinaga Y."/>
            <person name="Zwiers L.-H."/>
            <person name="Turgeon B."/>
            <person name="Goodwin S."/>
            <person name="Spatafora J."/>
            <person name="Crous P."/>
            <person name="Grigoriev I."/>
        </authorList>
    </citation>
    <scope>NUCLEOTIDE SEQUENCE</scope>
    <source>
        <strain evidence="6 8">CBS 304.34</strain>
    </source>
</reference>
<reference evidence="8" key="2">
    <citation type="submission" date="2020-04" db="EMBL/GenBank/DDBJ databases">
        <authorList>
            <consortium name="NCBI Genome Project"/>
        </authorList>
    </citation>
    <scope>NUCLEOTIDE SEQUENCE</scope>
    <source>
        <strain evidence="8">CBS 304.34</strain>
    </source>
</reference>
<keyword evidence="7" id="KW-1185">Reference proteome</keyword>
<keyword evidence="1" id="KW-0677">Repeat</keyword>
<dbReference type="RefSeq" id="XP_033584971.1">
    <property type="nucleotide sequence ID" value="XM_033714912.1"/>
</dbReference>
<dbReference type="InterPro" id="IPR031348">
    <property type="entry name" value="PigL_N"/>
</dbReference>
<dbReference type="PANTHER" id="PTHR10039:SF16">
    <property type="entry name" value="GPI INOSITOL-DEACYLASE"/>
    <property type="match status" value="1"/>
</dbReference>
<proteinExistence type="predicted"/>
<dbReference type="PROSITE" id="PS50297">
    <property type="entry name" value="ANK_REP_REGION"/>
    <property type="match status" value="1"/>
</dbReference>
<reference evidence="8" key="3">
    <citation type="submission" date="2025-04" db="UniProtKB">
        <authorList>
            <consortium name="RefSeq"/>
        </authorList>
    </citation>
    <scope>IDENTIFICATION</scope>
    <source>
        <strain evidence="8">CBS 304.34</strain>
    </source>
</reference>
<dbReference type="SUPFAM" id="SSF52540">
    <property type="entry name" value="P-loop containing nucleoside triphosphate hydrolases"/>
    <property type="match status" value="1"/>
</dbReference>
<dbReference type="Pfam" id="PF24883">
    <property type="entry name" value="NPHP3_N"/>
    <property type="match status" value="1"/>
</dbReference>
<dbReference type="PROSITE" id="PS50088">
    <property type="entry name" value="ANK_REPEAT"/>
    <property type="match status" value="1"/>
</dbReference>
<protein>
    <submittedName>
        <fullName evidence="6 8">Ankyrin</fullName>
    </submittedName>
</protein>
<sequence length="906" mass="102206">MDGISAAASVVAVFQLSKLLMQSCIEYCEDFKNAKDDLRRLRQAVTELRDALEDLKDIYDTADTVELSALARLMEKDGIFAQCKTAMEAIMKELDGFTVSSKASSEQLRKCLKWPFNKKKMDEKIEALQKHRNAIQLALASDQLSVTLSTEAHVLAMRADTVTQQAMEFREKILRWLPGADTSSNYQAAQEQHHKGTCSWLFGTPEYREWKSSPRTFLWLYGIPGCGKTVMSSTVIPDLNGKYEPQNIPIVTYFYFSFGSKRDGTNFLASLIQQLLSQSRDYQFPEELRQLYRRKQDGNAAPSSKDLVPILKIILESFSRIGLDVFVIIDGLDECPKGDTRNAVLGHLNSVAAFDCNCLHLLVASRPEHDIKKALEPLLTFKPLSIDEIHVRSDVALYVQHEISDDPKLRKWEGKLAREIVLTLVEKSNGMFRWVYCQLVELRKCKSPAKLKKALQTLPQTLDETYTRILDNMDEDDREITQRALAWLAFKLDSHNLTLEVLAEAAVVETSQDVPFDLDNRLQDPEGDICEILGSLIVLDQSAEKKTVIRLAHFIVKEYLLSERSVKYGITEQCAHACIARAGISYLRSLCRLIKTPGDWMNHSSSFPLLPYLTNYLMGDNRHIVRGHQESCPGLTSLFMDLLHSPEVYKTLFYPSDTNYIVHSASSWGYTEVVRALLEDGQNPTRATPNNGQTALHCAASFAKEDVVKILLEYDVQIDARNADRYTPLCSGNGLIDIVQLLIQKGLNVNEKSPKRKTTPLFWAITRHQKETVKLLPDHGAETDCETLLGETLFMAACSQVDVEIIAMLLEHGASPKRLMEDGSTVLHSLRNNMGTALTVYTHFHLGSLKSTIRLLIKHGVDVQAKNDKGQTALDLFRRWDDKAVVEDVERILIQGSTEEGLVIEE</sequence>
<dbReference type="InterPro" id="IPR027417">
    <property type="entry name" value="P-loop_NTPase"/>
</dbReference>
<organism evidence="6">
    <name type="scientific">Mytilinidion resinicola</name>
    <dbReference type="NCBI Taxonomy" id="574789"/>
    <lineage>
        <taxon>Eukaryota</taxon>
        <taxon>Fungi</taxon>
        <taxon>Dikarya</taxon>
        <taxon>Ascomycota</taxon>
        <taxon>Pezizomycotina</taxon>
        <taxon>Dothideomycetes</taxon>
        <taxon>Pleosporomycetidae</taxon>
        <taxon>Mytilinidiales</taxon>
        <taxon>Mytilinidiaceae</taxon>
        <taxon>Mytilinidion</taxon>
    </lineage>
</organism>
<dbReference type="OrthoDB" id="1577640at2759"/>
<dbReference type="SMART" id="SM00248">
    <property type="entry name" value="ANK"/>
    <property type="match status" value="6"/>
</dbReference>
<dbReference type="Gene3D" id="3.40.50.300">
    <property type="entry name" value="P-loop containing nucleotide triphosphate hydrolases"/>
    <property type="match status" value="1"/>
</dbReference>
<evidence type="ECO:0000313" key="6">
    <source>
        <dbReference type="EMBL" id="KAF2818007.1"/>
    </source>
</evidence>
<feature type="domain" description="Azaphilone pigments biosynthesis cluster protein L N-terminal" evidence="4">
    <location>
        <begin position="1"/>
        <end position="155"/>
    </location>
</feature>
<gene>
    <name evidence="6 8" type="ORF">BDZ99DRAFT_374186</name>
</gene>
<feature type="repeat" description="ANK" evidence="2">
    <location>
        <begin position="691"/>
        <end position="723"/>
    </location>
</feature>
<dbReference type="InterPro" id="IPR002110">
    <property type="entry name" value="Ankyrin_rpt"/>
</dbReference>
<dbReference type="InterPro" id="IPR036770">
    <property type="entry name" value="Ankyrin_rpt-contain_sf"/>
</dbReference>
<evidence type="ECO:0000256" key="1">
    <source>
        <dbReference type="ARBA" id="ARBA00022737"/>
    </source>
</evidence>
<keyword evidence="3" id="KW-0175">Coiled coil</keyword>
<dbReference type="Proteomes" id="UP000504636">
    <property type="component" value="Unplaced"/>
</dbReference>
<evidence type="ECO:0000313" key="8">
    <source>
        <dbReference type="RefSeq" id="XP_033584971.1"/>
    </source>
</evidence>
<dbReference type="Pfam" id="PF17111">
    <property type="entry name" value="PigL_N"/>
    <property type="match status" value="1"/>
</dbReference>
<dbReference type="Gene3D" id="1.25.40.20">
    <property type="entry name" value="Ankyrin repeat-containing domain"/>
    <property type="match status" value="1"/>
</dbReference>
<name>A0A6A6ZCS7_9PEZI</name>
<dbReference type="Pfam" id="PF12796">
    <property type="entry name" value="Ank_2"/>
    <property type="match status" value="2"/>
</dbReference>
<evidence type="ECO:0000256" key="3">
    <source>
        <dbReference type="SAM" id="Coils"/>
    </source>
</evidence>
<evidence type="ECO:0000259" key="5">
    <source>
        <dbReference type="Pfam" id="PF24883"/>
    </source>
</evidence>
<feature type="domain" description="Nephrocystin 3-like N-terminal" evidence="5">
    <location>
        <begin position="196"/>
        <end position="366"/>
    </location>
</feature>
<dbReference type="PANTHER" id="PTHR10039">
    <property type="entry name" value="AMELOGENIN"/>
    <property type="match status" value="1"/>
</dbReference>
<keyword evidence="2" id="KW-0040">ANK repeat</keyword>
<feature type="coiled-coil region" evidence="3">
    <location>
        <begin position="31"/>
        <end position="58"/>
    </location>
</feature>
<dbReference type="SUPFAM" id="SSF48403">
    <property type="entry name" value="Ankyrin repeat"/>
    <property type="match status" value="1"/>
</dbReference>